<dbReference type="AlphaFoldDB" id="A0A3P8SKY1"/>
<keyword evidence="3" id="KW-0235">DNA replication</keyword>
<dbReference type="STRING" id="161767.ENSAPEP00000013093"/>
<feature type="compositionally biased region" description="Low complexity" evidence="9">
    <location>
        <begin position="843"/>
        <end position="868"/>
    </location>
</feature>
<feature type="compositionally biased region" description="Low complexity" evidence="9">
    <location>
        <begin position="128"/>
        <end position="140"/>
    </location>
</feature>
<dbReference type="GO" id="GO:0033186">
    <property type="term" value="C:CAF-1 complex"/>
    <property type="evidence" value="ECO:0007669"/>
    <property type="project" value="TreeGrafter"/>
</dbReference>
<organism evidence="14 15">
    <name type="scientific">Amphiprion percula</name>
    <name type="common">Orange clownfish</name>
    <name type="synonym">Lutjanus percula</name>
    <dbReference type="NCBI Taxonomy" id="161767"/>
    <lineage>
        <taxon>Eukaryota</taxon>
        <taxon>Metazoa</taxon>
        <taxon>Chordata</taxon>
        <taxon>Craniata</taxon>
        <taxon>Vertebrata</taxon>
        <taxon>Euteleostomi</taxon>
        <taxon>Actinopterygii</taxon>
        <taxon>Neopterygii</taxon>
        <taxon>Teleostei</taxon>
        <taxon>Neoteleostei</taxon>
        <taxon>Acanthomorphata</taxon>
        <taxon>Ovalentaria</taxon>
        <taxon>Pomacentridae</taxon>
        <taxon>Amphiprion</taxon>
    </lineage>
</organism>
<dbReference type="PANTHER" id="PTHR15272:SF0">
    <property type="entry name" value="CHROMATIN ASSEMBLY FACTOR 1 SUBUNIT A"/>
    <property type="match status" value="1"/>
</dbReference>
<proteinExistence type="inferred from homology"/>
<evidence type="ECO:0000256" key="1">
    <source>
        <dbReference type="ARBA" id="ARBA00004123"/>
    </source>
</evidence>
<dbReference type="GeneTree" id="ENSGT00440000034888"/>
<dbReference type="OMA" id="DPWAQDK"/>
<evidence type="ECO:0000259" key="12">
    <source>
        <dbReference type="Pfam" id="PF15539"/>
    </source>
</evidence>
<reference evidence="14 15" key="1">
    <citation type="submission" date="2018-03" db="EMBL/GenBank/DDBJ databases">
        <title>Finding Nemo's genes: A chromosome-scale reference assembly of the genome of the orange clownfish Amphiprion percula.</title>
        <authorList>
            <person name="Lehmann R."/>
        </authorList>
    </citation>
    <scope>NUCLEOTIDE SEQUENCE</scope>
</reference>
<feature type="compositionally biased region" description="Basic and acidic residues" evidence="9">
    <location>
        <begin position="323"/>
        <end position="430"/>
    </location>
</feature>
<dbReference type="InterPro" id="IPR029105">
    <property type="entry name" value="CAF1-p150_C2"/>
</dbReference>
<dbReference type="PANTHER" id="PTHR15272">
    <property type="entry name" value="CHROMATIN ASSEMBLY FACTOR 1 SUBUNIT A CAF-1 SUBUNIT A"/>
    <property type="match status" value="1"/>
</dbReference>
<evidence type="ECO:0000259" key="10">
    <source>
        <dbReference type="Pfam" id="PF11600"/>
    </source>
</evidence>
<feature type="compositionally biased region" description="Low complexity" evidence="9">
    <location>
        <begin position="269"/>
        <end position="282"/>
    </location>
</feature>
<feature type="domain" description="Chromatin assembly factor 1 subunit A dimerization" evidence="11">
    <location>
        <begin position="548"/>
        <end position="620"/>
    </location>
</feature>
<name>A0A3P8SKY1_AMPPE</name>
<feature type="compositionally biased region" description="Low complexity" evidence="9">
    <location>
        <begin position="290"/>
        <end position="308"/>
    </location>
</feature>
<evidence type="ECO:0000256" key="9">
    <source>
        <dbReference type="SAM" id="MobiDB-lite"/>
    </source>
</evidence>
<feature type="region of interest" description="Disordered" evidence="9">
    <location>
        <begin position="751"/>
        <end position="774"/>
    </location>
</feature>
<feature type="compositionally biased region" description="Acidic residues" evidence="9">
    <location>
        <begin position="607"/>
        <end position="624"/>
    </location>
</feature>
<dbReference type="Ensembl" id="ENSAPET00000013442.1">
    <property type="protein sequence ID" value="ENSAPEP00000013093.1"/>
    <property type="gene ID" value="ENSAPEG00000009323.1"/>
</dbReference>
<feature type="compositionally biased region" description="Acidic residues" evidence="9">
    <location>
        <begin position="633"/>
        <end position="645"/>
    </location>
</feature>
<dbReference type="Pfam" id="PF12253">
    <property type="entry name" value="CAF1A_dimeriz"/>
    <property type="match status" value="1"/>
</dbReference>
<feature type="compositionally biased region" description="Basic and acidic residues" evidence="9">
    <location>
        <begin position="533"/>
        <end position="542"/>
    </location>
</feature>
<dbReference type="Proteomes" id="UP000265080">
    <property type="component" value="Chromosome 2"/>
</dbReference>
<feature type="domain" description="Chromatin assembly factor 1 p150 subunit acidic region" evidence="10">
    <location>
        <begin position="329"/>
        <end position="470"/>
    </location>
</feature>
<dbReference type="GO" id="GO:0006281">
    <property type="term" value="P:DNA repair"/>
    <property type="evidence" value="ECO:0007669"/>
    <property type="project" value="UniProtKB-KW"/>
</dbReference>
<evidence type="ECO:0000256" key="2">
    <source>
        <dbReference type="ARBA" id="ARBA00006913"/>
    </source>
</evidence>
<feature type="region of interest" description="Disordered" evidence="9">
    <location>
        <begin position="503"/>
        <end position="542"/>
    </location>
</feature>
<evidence type="ECO:0000313" key="14">
    <source>
        <dbReference type="Ensembl" id="ENSAPEP00000013093.1"/>
    </source>
</evidence>
<evidence type="ECO:0000256" key="3">
    <source>
        <dbReference type="ARBA" id="ARBA00022705"/>
    </source>
</evidence>
<accession>A0A3P8SKY1</accession>
<keyword evidence="7" id="KW-0539">Nucleus</keyword>
<reference evidence="14" key="3">
    <citation type="submission" date="2025-09" db="UniProtKB">
        <authorList>
            <consortium name="Ensembl"/>
        </authorList>
    </citation>
    <scope>IDENTIFICATION</scope>
</reference>
<keyword evidence="4" id="KW-0227">DNA damage</keyword>
<feature type="domain" description="Chromatin assembly factor 1 subunit p150 C-terminal" evidence="12">
    <location>
        <begin position="658"/>
        <end position="909"/>
    </location>
</feature>
<feature type="domain" description="Chromatin assembly factor 1 subunit p150 N-terminal" evidence="13">
    <location>
        <begin position="73"/>
        <end position="215"/>
    </location>
</feature>
<evidence type="ECO:0000259" key="11">
    <source>
        <dbReference type="Pfam" id="PF12253"/>
    </source>
</evidence>
<dbReference type="GO" id="GO:0006334">
    <property type="term" value="P:nucleosome assembly"/>
    <property type="evidence" value="ECO:0007669"/>
    <property type="project" value="TreeGrafter"/>
</dbReference>
<dbReference type="Pfam" id="PF11600">
    <property type="entry name" value="CAF1A_acidic"/>
    <property type="match status" value="1"/>
</dbReference>
<evidence type="ECO:0000256" key="5">
    <source>
        <dbReference type="ARBA" id="ARBA00023186"/>
    </source>
</evidence>
<keyword evidence="15" id="KW-1185">Reference proteome</keyword>
<feature type="region of interest" description="Disordered" evidence="9">
    <location>
        <begin position="64"/>
        <end position="213"/>
    </location>
</feature>
<feature type="region of interest" description="Disordered" evidence="9">
    <location>
        <begin position="589"/>
        <end position="650"/>
    </location>
</feature>
<keyword evidence="5" id="KW-0143">Chaperone</keyword>
<dbReference type="GO" id="GO:0006260">
    <property type="term" value="P:DNA replication"/>
    <property type="evidence" value="ECO:0007669"/>
    <property type="project" value="UniProtKB-KW"/>
</dbReference>
<comment type="similarity">
    <text evidence="2">Belongs to the CHAF1A family.</text>
</comment>
<dbReference type="GO" id="GO:0005634">
    <property type="term" value="C:nucleus"/>
    <property type="evidence" value="ECO:0007669"/>
    <property type="project" value="UniProtKB-SubCell"/>
</dbReference>
<dbReference type="InterPro" id="IPR029091">
    <property type="entry name" value="CAF1_p150_N"/>
</dbReference>
<evidence type="ECO:0000256" key="7">
    <source>
        <dbReference type="ARBA" id="ARBA00023242"/>
    </source>
</evidence>
<comment type="subcellular location">
    <subcellularLocation>
        <location evidence="1">Nucleus</location>
    </subcellularLocation>
</comment>
<feature type="region of interest" description="Disordered" evidence="9">
    <location>
        <begin position="230"/>
        <end position="430"/>
    </location>
</feature>
<feature type="compositionally biased region" description="Basic and acidic residues" evidence="9">
    <location>
        <begin position="96"/>
        <end position="105"/>
    </location>
</feature>
<evidence type="ECO:0000256" key="8">
    <source>
        <dbReference type="ARBA" id="ARBA00023306"/>
    </source>
</evidence>
<keyword evidence="8" id="KW-0131">Cell cycle</keyword>
<evidence type="ECO:0000256" key="6">
    <source>
        <dbReference type="ARBA" id="ARBA00023204"/>
    </source>
</evidence>
<keyword evidence="6" id="KW-0234">DNA repair</keyword>
<dbReference type="Pfam" id="PF15539">
    <property type="entry name" value="CAF1-p150_C2"/>
    <property type="match status" value="1"/>
</dbReference>
<evidence type="ECO:0000256" key="4">
    <source>
        <dbReference type="ARBA" id="ARBA00022763"/>
    </source>
</evidence>
<feature type="region of interest" description="Disordered" evidence="9">
    <location>
        <begin position="826"/>
        <end position="922"/>
    </location>
</feature>
<dbReference type="Pfam" id="PF15557">
    <property type="entry name" value="CAF1-p150_N"/>
    <property type="match status" value="1"/>
</dbReference>
<feature type="compositionally biased region" description="Acidic residues" evidence="9">
    <location>
        <begin position="589"/>
        <end position="600"/>
    </location>
</feature>
<evidence type="ECO:0000313" key="15">
    <source>
        <dbReference type="Proteomes" id="UP000265080"/>
    </source>
</evidence>
<dbReference type="InterPro" id="IPR022043">
    <property type="entry name" value="CAF1A_DD"/>
</dbReference>
<sequence>MRNKPHVVSVAAHKSVRCWGHPRARCCCFEVFLFVCFFKPENIANSGSPGLVVGMLAAENAPVDAASTPRRRGMDCKSSNDANKKLTQARLPFKRLNPDPKENQLPKRPCAHACPEPEVSDRENENESSPLSVRSRPPLVNGRGPLDGFLSRRSPAGPSDENMIIDLTEDTSSPVKRCVSPASASPCLPTKDKHHCKDKSASSKKSANVDDTPKTHTLDCIIMSDVEVEEMEDKDQTESLSQLDTTQDSDSEPEEQNMSANVSSLGNKSMQSTSSASSLSDSSPEKSKTDNPTPTTTPTEPKTTPKIPAEQKMVKRRSLKSLQEQEERLRLRQEKERQKEEAKAAKEKKKEEARKLKEEREREKREKKEKDNREKQEKKEKEEKEKAERLKAKEDLRKAKLDAKLEEKRKKEEEKRMKEEEKRLKEEKDRLKAEKAEITRFLQKPKIQQAPKTLAAACGKFAPFEIKENMYLAPLCRVQCEESVLEELDQCLLNPPDNLNGLKDWIGQKPRRSGPTKPRQTDSLRECIAVEGPKPDGVPDRKRYGPMKLLKFHENYRPAYWGTWSKKSSHISPRCPLRQDKDLLDYEVDSDEEWEEEEPGESLSQSEGEDEEEGGEDDDDDDDGFFVPHGYLSDDEGALEEEEGGDLEKQKLRQKLKAREWDELMSTKKKMKVLEPVVRGCVWEGEGLGVELFQPYAVCLVEPLPKADTSPSPEESQREAQLLGQLLPLLHGNLNSCKVIITEFQEFCRQQTSSSSSPPDPSSPQSPAENIPTRIRLRRLIKNNAVYEKRSTYRRCCWYVHTEVLCRFGQETLPVPCQWTYLTTGAREDSREEPQAATGSQGNSPTTPQTSSATSSSSNKRKSAGSMSITKFMKKCTDSEQTEAMEADGFQADTEDDDDDDCVIISTQAGPTAGKSSSKVNGLMEVTPSDTAALPEASSAQTLGTA</sequence>
<feature type="compositionally biased region" description="Acidic residues" evidence="9">
    <location>
        <begin position="893"/>
        <end position="902"/>
    </location>
</feature>
<feature type="compositionally biased region" description="Polar residues" evidence="9">
    <location>
        <begin position="256"/>
        <end position="268"/>
    </location>
</feature>
<reference evidence="14" key="2">
    <citation type="submission" date="2025-08" db="UniProtKB">
        <authorList>
            <consortium name="Ensembl"/>
        </authorList>
    </citation>
    <scope>IDENTIFICATION</scope>
</reference>
<dbReference type="InterPro" id="IPR021644">
    <property type="entry name" value="CAF-1_p150_acidic"/>
</dbReference>
<evidence type="ECO:0000259" key="13">
    <source>
        <dbReference type="Pfam" id="PF15557"/>
    </source>
</evidence>
<feature type="compositionally biased region" description="Polar residues" evidence="9">
    <location>
        <begin position="905"/>
        <end position="920"/>
    </location>
</feature>
<protein>
    <submittedName>
        <fullName evidence="14">Chromatin assembly factor 1, subunit A (p150)</fullName>
    </submittedName>
</protein>